<sequence>MAIDRNAVQVGEFSMLEISPDDGHPLYPEAVKHIAAAGGDLAKARATFAEAVRQWERLQRSRAKVPDAVISGRSAGDVAATRAEALAGPPCVEDRARALLAPAGQSDLIALRRAKHFLNHIEHPEEA</sequence>
<organism evidence="1 2">
    <name type="scientific">Nocardioides mangrovi</name>
    <dbReference type="NCBI Taxonomy" id="2874580"/>
    <lineage>
        <taxon>Bacteria</taxon>
        <taxon>Bacillati</taxon>
        <taxon>Actinomycetota</taxon>
        <taxon>Actinomycetes</taxon>
        <taxon>Propionibacteriales</taxon>
        <taxon>Nocardioidaceae</taxon>
        <taxon>Nocardioides</taxon>
    </lineage>
</organism>
<dbReference type="EMBL" id="JAIQZJ010000001">
    <property type="protein sequence ID" value="MBZ5737509.1"/>
    <property type="molecule type" value="Genomic_DNA"/>
</dbReference>
<evidence type="ECO:0000313" key="1">
    <source>
        <dbReference type="EMBL" id="MBZ5737509.1"/>
    </source>
</evidence>
<keyword evidence="2" id="KW-1185">Reference proteome</keyword>
<name>A0ABS7U948_9ACTN</name>
<gene>
    <name evidence="1" type="ORF">K8U61_04990</name>
</gene>
<dbReference type="Proteomes" id="UP000780875">
    <property type="component" value="Unassembled WGS sequence"/>
</dbReference>
<comment type="caution">
    <text evidence="1">The sequence shown here is derived from an EMBL/GenBank/DDBJ whole genome shotgun (WGS) entry which is preliminary data.</text>
</comment>
<reference evidence="1 2" key="1">
    <citation type="submission" date="2021-09" db="EMBL/GenBank/DDBJ databases">
        <title>Whole genome sequence of Nocardioides sp. GBK3QG-3.</title>
        <authorList>
            <person name="Tuo L."/>
        </authorList>
    </citation>
    <scope>NUCLEOTIDE SEQUENCE [LARGE SCALE GENOMIC DNA]</scope>
    <source>
        <strain evidence="1 2">GBK3QG-3</strain>
    </source>
</reference>
<evidence type="ECO:0000313" key="2">
    <source>
        <dbReference type="Proteomes" id="UP000780875"/>
    </source>
</evidence>
<proteinExistence type="predicted"/>
<protein>
    <submittedName>
        <fullName evidence="1">Uncharacterized protein</fullName>
    </submittedName>
</protein>
<dbReference type="RefSeq" id="WP_224121858.1">
    <property type="nucleotide sequence ID" value="NZ_JAIQZJ010000001.1"/>
</dbReference>
<accession>A0ABS7U948</accession>